<evidence type="ECO:0000313" key="2">
    <source>
        <dbReference type="EMBL" id="OWP02535.1"/>
    </source>
</evidence>
<gene>
    <name evidence="2" type="ORF">B2J93_4378</name>
</gene>
<keyword evidence="3" id="KW-1185">Reference proteome</keyword>
<dbReference type="AlphaFoldDB" id="A0A218Z5L5"/>
<comment type="caution">
    <text evidence="2">The sequence shown here is derived from an EMBL/GenBank/DDBJ whole genome shotgun (WGS) entry which is preliminary data.</text>
</comment>
<feature type="compositionally biased region" description="Basic and acidic residues" evidence="1">
    <location>
        <begin position="116"/>
        <end position="125"/>
    </location>
</feature>
<evidence type="ECO:0000256" key="1">
    <source>
        <dbReference type="SAM" id="MobiDB-lite"/>
    </source>
</evidence>
<dbReference type="Proteomes" id="UP000242519">
    <property type="component" value="Unassembled WGS sequence"/>
</dbReference>
<protein>
    <submittedName>
        <fullName evidence="2">Uncharacterized protein</fullName>
    </submittedName>
</protein>
<reference evidence="2 3" key="1">
    <citation type="submission" date="2017-04" db="EMBL/GenBank/DDBJ databases">
        <title>Draft genome sequence of Marssonina coronaria NL1: causal agent of apple blotch.</title>
        <authorList>
            <person name="Cheng Q."/>
        </authorList>
    </citation>
    <scope>NUCLEOTIDE SEQUENCE [LARGE SCALE GENOMIC DNA]</scope>
    <source>
        <strain evidence="2 3">NL1</strain>
    </source>
</reference>
<proteinExistence type="predicted"/>
<feature type="compositionally biased region" description="Gly residues" evidence="1">
    <location>
        <begin position="55"/>
        <end position="65"/>
    </location>
</feature>
<feature type="compositionally biased region" description="Polar residues" evidence="1">
    <location>
        <begin position="383"/>
        <end position="394"/>
    </location>
</feature>
<evidence type="ECO:0000313" key="3">
    <source>
        <dbReference type="Proteomes" id="UP000242519"/>
    </source>
</evidence>
<dbReference type="EMBL" id="MZNU01000226">
    <property type="protein sequence ID" value="OWP02535.1"/>
    <property type="molecule type" value="Genomic_DNA"/>
</dbReference>
<feature type="region of interest" description="Disordered" evidence="1">
    <location>
        <begin position="103"/>
        <end position="139"/>
    </location>
</feature>
<dbReference type="InParanoid" id="A0A218Z5L5"/>
<organism evidence="2 3">
    <name type="scientific">Diplocarpon coronariae</name>
    <dbReference type="NCBI Taxonomy" id="2795749"/>
    <lineage>
        <taxon>Eukaryota</taxon>
        <taxon>Fungi</taxon>
        <taxon>Dikarya</taxon>
        <taxon>Ascomycota</taxon>
        <taxon>Pezizomycotina</taxon>
        <taxon>Leotiomycetes</taxon>
        <taxon>Helotiales</taxon>
        <taxon>Drepanopezizaceae</taxon>
        <taxon>Diplocarpon</taxon>
    </lineage>
</organism>
<feature type="compositionally biased region" description="Polar residues" evidence="1">
    <location>
        <begin position="280"/>
        <end position="290"/>
    </location>
</feature>
<feature type="region of interest" description="Disordered" evidence="1">
    <location>
        <begin position="27"/>
        <end position="69"/>
    </location>
</feature>
<feature type="region of interest" description="Disordered" evidence="1">
    <location>
        <begin position="383"/>
        <end position="407"/>
    </location>
</feature>
<name>A0A218Z5L5_9HELO</name>
<feature type="region of interest" description="Disordered" evidence="1">
    <location>
        <begin position="260"/>
        <end position="292"/>
    </location>
</feature>
<sequence length="454" mass="49852">MFATRDQENLVHGRQQAAALKPLNQTVRGLQPKTPGNKFPKTPMKIPLNDENALGGFGGKTGKGKGLQDLMTGKKGATFDKNAFITPQGPRTRAPLGMKTTNAKAKALQTPAGPAPEKELDKTEPKQQTSARRPKKLIHADSVKLEVHSDDSPLADRDVEYCPPKPRDLPYESTDFPNNCLDYSHLKPGNLMKGINRSYRQTVDENGRPRIEREAEEGYQKSVRDCDEQIMKMMEEDWTVGDVPETFRHLRKKKTTPILLGHKPQPMASRKPLEEARKISVQSRGPGTITSKKAASALAVSSKSAPLAPKASKPVPKVSFLSRTTPTPAPTAPSIASTMRQAAVSAASRSTIGYTKGRSASGILHMQPPPAKPERLERVLQRSVSNMSTSSDVTITPARFAKESEQEWRNPSFMKAFELDDDELEPGLKGGLSECLRRADEDEEEFVLTLGARS</sequence>
<dbReference type="OrthoDB" id="5327145at2759"/>
<accession>A0A218Z5L5</accession>